<dbReference type="HOGENOM" id="CLU_009665_19_5_6"/>
<dbReference type="EMBL" id="CP002824">
    <property type="protein sequence ID" value="AEG99670.1"/>
    <property type="molecule type" value="Genomic_DNA"/>
</dbReference>
<keyword evidence="3" id="KW-0058">Aromatic hydrocarbons catabolism</keyword>
<proteinExistence type="inferred from homology"/>
<dbReference type="SUPFAM" id="SSF51905">
    <property type="entry name" value="FAD/NAD(P)-binding domain"/>
    <property type="match status" value="1"/>
</dbReference>
<accession>A0A0H3FV25</accession>
<evidence type="ECO:0000256" key="11">
    <source>
        <dbReference type="ARBA" id="ARBA00071607"/>
    </source>
</evidence>
<dbReference type="GO" id="GO:0071949">
    <property type="term" value="F:FAD binding"/>
    <property type="evidence" value="ECO:0007669"/>
    <property type="project" value="InterPro"/>
</dbReference>
<evidence type="ECO:0000256" key="4">
    <source>
        <dbReference type="ARBA" id="ARBA00022827"/>
    </source>
</evidence>
<evidence type="ECO:0000313" key="13">
    <source>
        <dbReference type="EMBL" id="AEG99670.1"/>
    </source>
</evidence>
<dbReference type="InterPro" id="IPR002938">
    <property type="entry name" value="FAD-bd"/>
</dbReference>
<name>A0A0H3FV25_KLEAK</name>
<keyword evidence="6" id="KW-0520">NAD</keyword>
<dbReference type="FunFam" id="3.50.50.60:FF:000131">
    <property type="entry name" value="3-hydroxybenzoate 6-monooxygenase"/>
    <property type="match status" value="1"/>
</dbReference>
<evidence type="ECO:0000256" key="2">
    <source>
        <dbReference type="ARBA" id="ARBA00022630"/>
    </source>
</evidence>
<comment type="cofactor">
    <cofactor evidence="1">
        <name>FAD</name>
        <dbReference type="ChEBI" id="CHEBI:57692"/>
    </cofactor>
</comment>
<evidence type="ECO:0000256" key="9">
    <source>
        <dbReference type="ARBA" id="ARBA00050623"/>
    </source>
</evidence>
<organism evidence="13 14">
    <name type="scientific">Klebsiella aerogenes (strain ATCC 13048 / DSM 30053 / CCUG 1429 / JCM 1235 / KCTC 2190 / NBRC 13534 / NCIMB 10102 / NCTC 10006 / CDC 819-56)</name>
    <name type="common">Enterobacter aerogenes</name>
    <dbReference type="NCBI Taxonomy" id="1028307"/>
    <lineage>
        <taxon>Bacteria</taxon>
        <taxon>Pseudomonadati</taxon>
        <taxon>Pseudomonadota</taxon>
        <taxon>Gammaproteobacteria</taxon>
        <taxon>Enterobacterales</taxon>
        <taxon>Enterobacteriaceae</taxon>
        <taxon>Klebsiella/Raoultella group</taxon>
        <taxon>Klebsiella</taxon>
    </lineage>
</organism>
<dbReference type="EC" id="1.14.13.24" evidence="10"/>
<dbReference type="GeneID" id="93312943"/>
<comment type="similarity">
    <text evidence="8">Belongs to the 3-hydroxybenzoate 6-hydroxylase family.</text>
</comment>
<gene>
    <name evidence="13" type="ordered locus">EAE_23875</name>
</gene>
<dbReference type="PANTHER" id="PTHR13789">
    <property type="entry name" value="MONOOXYGENASE"/>
    <property type="match status" value="1"/>
</dbReference>
<dbReference type="eggNOG" id="COG0654">
    <property type="taxonomic scope" value="Bacteria"/>
</dbReference>
<evidence type="ECO:0000256" key="3">
    <source>
        <dbReference type="ARBA" id="ARBA00022797"/>
    </source>
</evidence>
<dbReference type="Pfam" id="PF01494">
    <property type="entry name" value="FAD_binding_3"/>
    <property type="match status" value="1"/>
</dbReference>
<dbReference type="SUPFAM" id="SSF54373">
    <property type="entry name" value="FAD-linked reductases, C-terminal domain"/>
    <property type="match status" value="1"/>
</dbReference>
<dbReference type="PATRIC" id="fig|1028307.3.peg.4730"/>
<keyword evidence="7" id="KW-0503">Monooxygenase</keyword>
<dbReference type="Gene3D" id="3.50.50.60">
    <property type="entry name" value="FAD/NAD(P)-binding domain"/>
    <property type="match status" value="1"/>
</dbReference>
<feature type="domain" description="FAD-binding" evidence="12">
    <location>
        <begin position="5"/>
        <end position="345"/>
    </location>
</feature>
<dbReference type="AlphaFoldDB" id="A0A0H3FV25"/>
<reference evidence="13 14" key="1">
    <citation type="journal article" date="2012" name="J. Bacteriol.">
        <title>Complete genome sequence of Enterobacter aerogenes KCTC 2190.</title>
        <authorList>
            <person name="Shin S.H."/>
            <person name="Kim S."/>
            <person name="Kim J.Y."/>
            <person name="Lee S."/>
            <person name="Um Y."/>
            <person name="Oh M.K."/>
            <person name="Kim Y.R."/>
            <person name="Lee J."/>
            <person name="Yang K.S."/>
        </authorList>
    </citation>
    <scope>NUCLEOTIDE SEQUENCE [LARGE SCALE GENOMIC DNA]</scope>
    <source>
        <strain evidence="13 14">KCTC 2190</strain>
    </source>
</reference>
<evidence type="ECO:0000256" key="10">
    <source>
        <dbReference type="ARBA" id="ARBA00066995"/>
    </source>
</evidence>
<dbReference type="PANTHER" id="PTHR13789:SF318">
    <property type="entry name" value="GERANYLGERANYL DIPHOSPHATE REDUCTASE"/>
    <property type="match status" value="1"/>
</dbReference>
<keyword evidence="14" id="KW-1185">Reference proteome</keyword>
<evidence type="ECO:0000259" key="12">
    <source>
        <dbReference type="Pfam" id="PF01494"/>
    </source>
</evidence>
<dbReference type="InterPro" id="IPR050493">
    <property type="entry name" value="FAD-dep_Monooxygenase_BioMet"/>
</dbReference>
<evidence type="ECO:0000256" key="1">
    <source>
        <dbReference type="ARBA" id="ARBA00001974"/>
    </source>
</evidence>
<dbReference type="Proteomes" id="UP000008881">
    <property type="component" value="Chromosome"/>
</dbReference>
<evidence type="ECO:0000256" key="6">
    <source>
        <dbReference type="ARBA" id="ARBA00023027"/>
    </source>
</evidence>
<keyword evidence="4" id="KW-0274">FAD</keyword>
<evidence type="ECO:0000256" key="8">
    <source>
        <dbReference type="ARBA" id="ARBA00024018"/>
    </source>
</evidence>
<protein>
    <recommendedName>
        <fullName evidence="11">3-hydroxybenzoate 6-hydroxylase</fullName>
        <ecNumber evidence="10">1.14.13.24</ecNumber>
    </recommendedName>
</protein>
<dbReference type="PRINTS" id="PR00420">
    <property type="entry name" value="RNGMNOXGNASE"/>
</dbReference>
<dbReference type="KEGG" id="eae:EAE_23875"/>
<comment type="catalytic activity">
    <reaction evidence="9">
        <text>3-hydroxybenzoate + NADH + O2 + H(+) = 2,5-dihydroxybenzoate + NAD(+) + H2O</text>
        <dbReference type="Rhea" id="RHEA:22692"/>
        <dbReference type="ChEBI" id="CHEBI:15377"/>
        <dbReference type="ChEBI" id="CHEBI:15378"/>
        <dbReference type="ChEBI" id="CHEBI:15379"/>
        <dbReference type="ChEBI" id="CHEBI:16193"/>
        <dbReference type="ChEBI" id="CHEBI:57540"/>
        <dbReference type="ChEBI" id="CHEBI:57945"/>
        <dbReference type="ChEBI" id="CHEBI:58044"/>
        <dbReference type="EC" id="1.14.13.24"/>
    </reaction>
</comment>
<dbReference type="NCBIfam" id="NF006021">
    <property type="entry name" value="PRK08163.1"/>
    <property type="match status" value="1"/>
</dbReference>
<dbReference type="GO" id="GO:0018669">
    <property type="term" value="F:3-hydroxybenzoate 6-monooxygenase activity"/>
    <property type="evidence" value="ECO:0007669"/>
    <property type="project" value="UniProtKB-EC"/>
</dbReference>
<dbReference type="OrthoDB" id="9782160at2"/>
<dbReference type="InterPro" id="IPR036188">
    <property type="entry name" value="FAD/NAD-bd_sf"/>
</dbReference>
<evidence type="ECO:0000256" key="7">
    <source>
        <dbReference type="ARBA" id="ARBA00023033"/>
    </source>
</evidence>
<keyword evidence="2" id="KW-0285">Flavoprotein</keyword>
<evidence type="ECO:0000313" key="14">
    <source>
        <dbReference type="Proteomes" id="UP000008881"/>
    </source>
</evidence>
<sequence length="397" mass="43987">MAKVTRAIIVGGGIGGAATALSLARQGIKVMLLEKAHEIGEIGAGIQLGPNAFSALDSLGVGEVARQRAVFTDHITMMDAVNGEEVVRIETGQAFRDHFGGPYAVIHRVDIHATVWEAALTHPGVEYRTSTQVVDIRQTADDVTVFDDKGNSWTADILLGCDGVKSVVRQSLLGDAPRVTGHVVYRAVIEAADMPEDLRINAPVLWAGPHCHLVHYPLRGGKQYNLVVTFHSRESEEWGVRDGSKEEVLSYFKGIHPRPRQMLDKPTSWRRWSTADREPVAKWGNDRITLVGDAAHPVAQYMAQGACMALEDAVTIGKALQQCDGDAARAFTLYESVRIPRTARIVWSTREMGRIYHAAGVERQVRNLLWKGKTQDEFYRGIEWLYGWKEDNCLEPR</sequence>
<keyword evidence="5 13" id="KW-0560">Oxidoreductase</keyword>
<dbReference type="RefSeq" id="WP_015706103.1">
    <property type="nucleotide sequence ID" value="NC_015663.1"/>
</dbReference>
<evidence type="ECO:0000256" key="5">
    <source>
        <dbReference type="ARBA" id="ARBA00023002"/>
    </source>
</evidence>